<evidence type="ECO:0000256" key="3">
    <source>
        <dbReference type="SAM" id="SignalP"/>
    </source>
</evidence>
<feature type="domain" description="CusB-like beta-barrel" evidence="5">
    <location>
        <begin position="192"/>
        <end position="264"/>
    </location>
</feature>
<dbReference type="Gene3D" id="2.40.420.20">
    <property type="match status" value="1"/>
</dbReference>
<dbReference type="Gene3D" id="2.40.30.170">
    <property type="match status" value="1"/>
</dbReference>
<accession>A0ABQ1R3Z1</accession>
<name>A0ABQ1R3Z1_9ALTE</name>
<dbReference type="Gene3D" id="1.10.287.470">
    <property type="entry name" value="Helix hairpin bin"/>
    <property type="match status" value="1"/>
</dbReference>
<dbReference type="SUPFAM" id="SSF111369">
    <property type="entry name" value="HlyD-like secretion proteins"/>
    <property type="match status" value="1"/>
</dbReference>
<dbReference type="RefSeq" id="WP_099036459.1">
    <property type="nucleotide sequence ID" value="NZ_BMGJ01000002.1"/>
</dbReference>
<organism evidence="6 7">
    <name type="scientific">Lacimicrobium alkaliphilum</name>
    <dbReference type="NCBI Taxonomy" id="1526571"/>
    <lineage>
        <taxon>Bacteria</taxon>
        <taxon>Pseudomonadati</taxon>
        <taxon>Pseudomonadota</taxon>
        <taxon>Gammaproteobacteria</taxon>
        <taxon>Alteromonadales</taxon>
        <taxon>Alteromonadaceae</taxon>
        <taxon>Lacimicrobium</taxon>
    </lineage>
</organism>
<dbReference type="PANTHER" id="PTHR30469:SF16">
    <property type="entry name" value="HAE1 FAMILY EFFLUX PUMP MFP COMPONENT"/>
    <property type="match status" value="1"/>
</dbReference>
<reference evidence="7" key="1">
    <citation type="journal article" date="2019" name="Int. J. Syst. Evol. Microbiol.">
        <title>The Global Catalogue of Microorganisms (GCM) 10K type strain sequencing project: providing services to taxonomists for standard genome sequencing and annotation.</title>
        <authorList>
            <consortium name="The Broad Institute Genomics Platform"/>
            <consortium name="The Broad Institute Genome Sequencing Center for Infectious Disease"/>
            <person name="Wu L."/>
            <person name="Ma J."/>
        </authorList>
    </citation>
    <scope>NUCLEOTIDE SEQUENCE [LARGE SCALE GENOMIC DNA]</scope>
    <source>
        <strain evidence="7">CGMCC 1.12923</strain>
    </source>
</reference>
<keyword evidence="7" id="KW-1185">Reference proteome</keyword>
<keyword evidence="2" id="KW-0175">Coiled coil</keyword>
<feature type="chain" id="PRO_5045794845" evidence="3">
    <location>
        <begin position="25"/>
        <end position="342"/>
    </location>
</feature>
<feature type="signal peptide" evidence="3">
    <location>
        <begin position="1"/>
        <end position="24"/>
    </location>
</feature>
<evidence type="ECO:0000256" key="2">
    <source>
        <dbReference type="SAM" id="Coils"/>
    </source>
</evidence>
<keyword evidence="3" id="KW-0732">Signal</keyword>
<feature type="domain" description="Multidrug resistance protein MdtA-like barrel-sandwich hybrid" evidence="4">
    <location>
        <begin position="62"/>
        <end position="179"/>
    </location>
</feature>
<protein>
    <submittedName>
        <fullName evidence="6">Hemolysin D</fullName>
    </submittedName>
</protein>
<sequence>MKLSLASVTFSLFFLSLFAGPVQAQSGEARPVQVVVKPVQFERQSSRVDAVGTAEATKAVVLYPAVTDKVTAVHFEPGDWVKAGDTLLELDARRQRVALNRAEILLADAERTVKRLKESRKEGAIAQSQLDDAITLRDIAKVELSEAEVELEDRQIVAPFDGVMGLTDIEVGDRINQQTAIASIDSRKELYVHFQAPEDALNMLQADSALTLRPWNNPSQTIPAALSQVDSRIDPQSRTVRVRAIIDNGEDKYRPGMSFRVNLELKGDRYAVVPEAALLWGETGAYIWVAENDKAKRVDVQIKQRFKGYILVAADLSSEDLLIVEGVQSLRENQPVFYSTEV</sequence>
<dbReference type="Pfam" id="PF25954">
    <property type="entry name" value="Beta-barrel_RND_2"/>
    <property type="match status" value="1"/>
</dbReference>
<dbReference type="Pfam" id="PF25917">
    <property type="entry name" value="BSH_RND"/>
    <property type="match status" value="1"/>
</dbReference>
<dbReference type="InterPro" id="IPR006143">
    <property type="entry name" value="RND_pump_MFP"/>
</dbReference>
<evidence type="ECO:0000259" key="5">
    <source>
        <dbReference type="Pfam" id="PF25954"/>
    </source>
</evidence>
<evidence type="ECO:0000256" key="1">
    <source>
        <dbReference type="ARBA" id="ARBA00009477"/>
    </source>
</evidence>
<comment type="caution">
    <text evidence="6">The sequence shown here is derived from an EMBL/GenBank/DDBJ whole genome shotgun (WGS) entry which is preliminary data.</text>
</comment>
<dbReference type="InterPro" id="IPR058792">
    <property type="entry name" value="Beta-barrel_RND_2"/>
</dbReference>
<proteinExistence type="inferred from homology"/>
<feature type="coiled-coil region" evidence="2">
    <location>
        <begin position="92"/>
        <end position="119"/>
    </location>
</feature>
<evidence type="ECO:0000313" key="7">
    <source>
        <dbReference type="Proteomes" id="UP000614272"/>
    </source>
</evidence>
<dbReference type="Proteomes" id="UP000614272">
    <property type="component" value="Unassembled WGS sequence"/>
</dbReference>
<dbReference type="PANTHER" id="PTHR30469">
    <property type="entry name" value="MULTIDRUG RESISTANCE PROTEIN MDTA"/>
    <property type="match status" value="1"/>
</dbReference>
<dbReference type="NCBIfam" id="TIGR01730">
    <property type="entry name" value="RND_mfp"/>
    <property type="match status" value="1"/>
</dbReference>
<gene>
    <name evidence="6" type="ORF">GCM10011357_09000</name>
</gene>
<evidence type="ECO:0000259" key="4">
    <source>
        <dbReference type="Pfam" id="PF25917"/>
    </source>
</evidence>
<evidence type="ECO:0000313" key="6">
    <source>
        <dbReference type="EMBL" id="GGD55580.1"/>
    </source>
</evidence>
<comment type="similarity">
    <text evidence="1">Belongs to the membrane fusion protein (MFP) (TC 8.A.1) family.</text>
</comment>
<dbReference type="InterPro" id="IPR058625">
    <property type="entry name" value="MdtA-like_BSH"/>
</dbReference>
<dbReference type="EMBL" id="BMGJ01000002">
    <property type="protein sequence ID" value="GGD55580.1"/>
    <property type="molecule type" value="Genomic_DNA"/>
</dbReference>
<dbReference type="Gene3D" id="2.40.50.100">
    <property type="match status" value="1"/>
</dbReference>